<reference evidence="2 3" key="1">
    <citation type="journal article" date="2019" name="Nat. Commun.">
        <title>The antimicrobial potential of Streptomyces from insect microbiomes.</title>
        <authorList>
            <person name="Chevrette M.G."/>
            <person name="Carlson C.M."/>
            <person name="Ortega H.E."/>
            <person name="Thomas C."/>
            <person name="Ananiev G.E."/>
            <person name="Barns K.J."/>
            <person name="Book A.J."/>
            <person name="Cagnazzo J."/>
            <person name="Carlos C."/>
            <person name="Flanigan W."/>
            <person name="Grubbs K.J."/>
            <person name="Horn H.A."/>
            <person name="Hoffmann F.M."/>
            <person name="Klassen J.L."/>
            <person name="Knack J.J."/>
            <person name="Lewin G.R."/>
            <person name="McDonald B.R."/>
            <person name="Muller L."/>
            <person name="Melo W.G.P."/>
            <person name="Pinto-Tomas A.A."/>
            <person name="Schmitz A."/>
            <person name="Wendt-Pienkowski E."/>
            <person name="Wildman S."/>
            <person name="Zhao M."/>
            <person name="Zhang F."/>
            <person name="Bugni T.S."/>
            <person name="Andes D.R."/>
            <person name="Pupo M.T."/>
            <person name="Currie C.R."/>
        </authorList>
    </citation>
    <scope>NUCLEOTIDE SEQUENCE [LARGE SCALE GENOMIC DNA]</scope>
    <source>
        <strain evidence="2 3">SID5840</strain>
    </source>
</reference>
<dbReference type="Proteomes" id="UP000467124">
    <property type="component" value="Unassembled WGS sequence"/>
</dbReference>
<dbReference type="RefSeq" id="WP_161112102.1">
    <property type="nucleotide sequence ID" value="NZ_WWHY01000001.1"/>
</dbReference>
<dbReference type="AlphaFoldDB" id="A0A7K2IZT8"/>
<comment type="caution">
    <text evidence="2">The sequence shown here is derived from an EMBL/GenBank/DDBJ whole genome shotgun (WGS) entry which is preliminary data.</text>
</comment>
<feature type="compositionally biased region" description="Low complexity" evidence="1">
    <location>
        <begin position="97"/>
        <end position="106"/>
    </location>
</feature>
<accession>A0A7K2IZT8</accession>
<proteinExistence type="predicted"/>
<dbReference type="EMBL" id="WWHY01000001">
    <property type="protein sequence ID" value="MYR35479.1"/>
    <property type="molecule type" value="Genomic_DNA"/>
</dbReference>
<name>A0A7K2IZT8_9ACTN</name>
<evidence type="ECO:0000256" key="1">
    <source>
        <dbReference type="SAM" id="MobiDB-lite"/>
    </source>
</evidence>
<evidence type="ECO:0000313" key="2">
    <source>
        <dbReference type="EMBL" id="MYR35479.1"/>
    </source>
</evidence>
<feature type="region of interest" description="Disordered" evidence="1">
    <location>
        <begin position="412"/>
        <end position="433"/>
    </location>
</feature>
<evidence type="ECO:0000313" key="3">
    <source>
        <dbReference type="Proteomes" id="UP000467124"/>
    </source>
</evidence>
<feature type="region of interest" description="Disordered" evidence="1">
    <location>
        <begin position="82"/>
        <end position="106"/>
    </location>
</feature>
<gene>
    <name evidence="2" type="ORF">GTW20_25250</name>
</gene>
<sequence length="433" mass="46478">MNRTTPDRPTWARNLSRARRAREWDARRLAEELARTAGREVTATVESLIRRVHQWESGRHTISERYRYLLGRVLGLEADALAPTAEPDPPAPGTGTGTAPAPLTGGSELRLADDVAHTLHQAHTALAQAAPEAVVSLLENDVERLCRAYVCTPLTHLYPQIVERRTAALTLLPTLAHPVQSRRVHTAATRLVGLQAHLCLDLGAYEHAQAHAGAARALAVNTADPSLLAWTCALHSLIAYWDGRHEDAQEAAEAGLTHGATDSNLTRLHALRARAAAARGDVALTKAAIAAAQDHTHLPVLPGILGFPTGKIHAYAGTAYLTLNSPDGRRRSVEHAERAIALYGTGPDRSVGDLLAARLDLTTAHLSAGEWEGALEQITIITATSTGHRTASITQRARRLLPMLGTTRAAPARRIRDQLTQLDTSPSPTPLAG</sequence>
<protein>
    <submittedName>
        <fullName evidence="2">Uncharacterized protein</fullName>
    </submittedName>
</protein>
<organism evidence="2 3">
    <name type="scientific">Nocardiopsis alba</name>
    <dbReference type="NCBI Taxonomy" id="53437"/>
    <lineage>
        <taxon>Bacteria</taxon>
        <taxon>Bacillati</taxon>
        <taxon>Actinomycetota</taxon>
        <taxon>Actinomycetes</taxon>
        <taxon>Streptosporangiales</taxon>
        <taxon>Nocardiopsidaceae</taxon>
        <taxon>Nocardiopsis</taxon>
    </lineage>
</organism>